<gene>
    <name evidence="8" type="ORF">NEOLI_004862</name>
</gene>
<feature type="domain" description="26S proteasome regulatory subunit RPN2 C-terminal" evidence="7">
    <location>
        <begin position="356"/>
        <end position="520"/>
    </location>
</feature>
<evidence type="ECO:0000256" key="1">
    <source>
        <dbReference type="ARBA" id="ARBA00002187"/>
    </source>
</evidence>
<dbReference type="FunFam" id="1.25.10.10:FF:000017">
    <property type="entry name" value="26S proteasome non-ATPase regulatory subunit 1"/>
    <property type="match status" value="1"/>
</dbReference>
<dbReference type="InterPro" id="IPR040623">
    <property type="entry name" value="RPN2_C"/>
</dbReference>
<dbReference type="SUPFAM" id="SSF48371">
    <property type="entry name" value="ARM repeat"/>
    <property type="match status" value="1"/>
</dbReference>
<feature type="region of interest" description="Disordered" evidence="6">
    <location>
        <begin position="408"/>
        <end position="450"/>
    </location>
</feature>
<feature type="compositionally biased region" description="Basic and acidic residues" evidence="6">
    <location>
        <begin position="416"/>
        <end position="429"/>
    </location>
</feature>
<keyword evidence="5 8" id="KW-0647">Proteasome</keyword>
<dbReference type="InterPro" id="IPR002015">
    <property type="entry name" value="Proteasome/cyclosome_rpt"/>
</dbReference>
<dbReference type="PANTHER" id="PTHR10943:SF2">
    <property type="entry name" value="26S PROTEASOME NON-ATPASE REGULATORY SUBUNIT 1"/>
    <property type="match status" value="1"/>
</dbReference>
<comment type="caution">
    <text evidence="8">The sequence shown here is derived from an EMBL/GenBank/DDBJ whole genome shotgun (WGS) entry which is preliminary data.</text>
</comment>
<keyword evidence="9" id="KW-1185">Reference proteome</keyword>
<dbReference type="GO" id="GO:0005634">
    <property type="term" value="C:nucleus"/>
    <property type="evidence" value="ECO:0007669"/>
    <property type="project" value="TreeGrafter"/>
</dbReference>
<dbReference type="OrthoDB" id="261572at2759"/>
<accession>A0A1U7LLP3</accession>
<dbReference type="AlphaFoldDB" id="A0A1U7LLP3"/>
<protein>
    <recommendedName>
        <fullName evidence="3">26S proteasome regulatory subunit RPN2</fullName>
    </recommendedName>
</protein>
<evidence type="ECO:0000256" key="6">
    <source>
        <dbReference type="SAM" id="MobiDB-lite"/>
    </source>
</evidence>
<dbReference type="InterPro" id="IPR016024">
    <property type="entry name" value="ARM-type_fold"/>
</dbReference>
<evidence type="ECO:0000256" key="2">
    <source>
        <dbReference type="ARBA" id="ARBA00006308"/>
    </source>
</evidence>
<dbReference type="OMA" id="GEMMPPR"/>
<dbReference type="GO" id="GO:0008540">
    <property type="term" value="C:proteasome regulatory particle, base subcomplex"/>
    <property type="evidence" value="ECO:0007669"/>
    <property type="project" value="TreeGrafter"/>
</dbReference>
<feature type="compositionally biased region" description="Basic and acidic residues" evidence="6">
    <location>
        <begin position="439"/>
        <end position="449"/>
    </location>
</feature>
<sequence>QSTSPYSEGGSLYALGLIYANHGSGVLETLREQFRATQDEVIQHGAALGLGVAGMATGNDEIYEDLKGILYGDNVVSGEATGLAMGLIMLGTANEKALDEMLQYAKETQHEKIIRGLAMGIALLMYGKEEAADTLIDQLCGEADPILRYGGIFTIALAYAGTGNNKAIRRLLHVAVSDANDDVRRVAVMALGFLLFRNPTVVPRIVQLLSVSYNPHVRYGAALALGIACAGTGLSEAIELLEPMTKDATDFVRQGAYISMAMILIEQNELYNLKVATARKHFEKVIGEKHEEAVAKFGAALAQGIIDAGGRNVQIGLSSSQGGNLNLSAIVGMAIFTQYWYWFPLTHFLSLAFTPTSIIGLNKDLKAPQFKYVSNSRPWMFAYPAATTPPSKDKVEAVPTAVLSTTARAKARAKKHEKEKVGDAMDTDAKTPINTTENADDKMETDEPHLPIPETSAVELRKLRNNIATSEIMENMRRVLPMQLSKISFYENGRYQPVKKPTGGVVMVHDNKPDDPEELIELKSHKDTAVAAPAVNTEEDEAKAPEPFEYPDSE</sequence>
<feature type="non-terminal residue" evidence="8">
    <location>
        <position position="1"/>
    </location>
</feature>
<proteinExistence type="inferred from homology"/>
<dbReference type="Gene3D" id="1.25.10.10">
    <property type="entry name" value="Leucine-rich Repeat Variant"/>
    <property type="match status" value="1"/>
</dbReference>
<comment type="similarity">
    <text evidence="2">Belongs to the proteasome subunit S1 family.</text>
</comment>
<dbReference type="PANTHER" id="PTHR10943">
    <property type="entry name" value="26S PROTEASOME NON-ATPASE REGULATORY SUBUNIT"/>
    <property type="match status" value="1"/>
</dbReference>
<dbReference type="STRING" id="1198029.A0A1U7LLP3"/>
<reference evidence="8 9" key="1">
    <citation type="submission" date="2016-04" db="EMBL/GenBank/DDBJ databases">
        <title>Evolutionary innovation and constraint leading to complex multicellularity in the Ascomycota.</title>
        <authorList>
            <person name="Cisse O."/>
            <person name="Nguyen A."/>
            <person name="Hewitt D.A."/>
            <person name="Jedd G."/>
            <person name="Stajich J.E."/>
        </authorList>
    </citation>
    <scope>NUCLEOTIDE SEQUENCE [LARGE SCALE GENOMIC DNA]</scope>
    <source>
        <strain evidence="8 9">DAH-3</strain>
    </source>
</reference>
<dbReference type="Pfam" id="PF18004">
    <property type="entry name" value="RPN2_C"/>
    <property type="match status" value="1"/>
</dbReference>
<evidence type="ECO:0000256" key="3">
    <source>
        <dbReference type="ARBA" id="ARBA00015684"/>
    </source>
</evidence>
<keyword evidence="4" id="KW-0677">Repeat</keyword>
<dbReference type="GO" id="GO:0043161">
    <property type="term" value="P:proteasome-mediated ubiquitin-dependent protein catabolic process"/>
    <property type="evidence" value="ECO:0007669"/>
    <property type="project" value="TreeGrafter"/>
</dbReference>
<dbReference type="Pfam" id="PF13646">
    <property type="entry name" value="HEAT_2"/>
    <property type="match status" value="1"/>
</dbReference>
<evidence type="ECO:0000259" key="7">
    <source>
        <dbReference type="Pfam" id="PF18004"/>
    </source>
</evidence>
<dbReference type="EMBL" id="LXFE01001477">
    <property type="protein sequence ID" value="OLL23580.1"/>
    <property type="molecule type" value="Genomic_DNA"/>
</dbReference>
<name>A0A1U7LLP3_NEOID</name>
<evidence type="ECO:0000256" key="4">
    <source>
        <dbReference type="ARBA" id="ARBA00022737"/>
    </source>
</evidence>
<comment type="function">
    <text evidence="1">Acts as a regulatory subunit of the 26S proteasome which is involved in the ATP-dependent degradation of ubiquitinated proteins.</text>
</comment>
<evidence type="ECO:0000256" key="5">
    <source>
        <dbReference type="ARBA" id="ARBA00022942"/>
    </source>
</evidence>
<dbReference type="Pfam" id="PF01851">
    <property type="entry name" value="PC_rep"/>
    <property type="match status" value="3"/>
</dbReference>
<dbReference type="Proteomes" id="UP000186594">
    <property type="component" value="Unassembled WGS sequence"/>
</dbReference>
<feature type="region of interest" description="Disordered" evidence="6">
    <location>
        <begin position="530"/>
        <end position="554"/>
    </location>
</feature>
<dbReference type="GO" id="GO:0034515">
    <property type="term" value="C:proteasome storage granule"/>
    <property type="evidence" value="ECO:0007669"/>
    <property type="project" value="TreeGrafter"/>
</dbReference>
<dbReference type="InterPro" id="IPR011989">
    <property type="entry name" value="ARM-like"/>
</dbReference>
<evidence type="ECO:0000313" key="8">
    <source>
        <dbReference type="EMBL" id="OLL23580.1"/>
    </source>
</evidence>
<evidence type="ECO:0000313" key="9">
    <source>
        <dbReference type="Proteomes" id="UP000186594"/>
    </source>
</evidence>
<organism evidence="8 9">
    <name type="scientific">Neolecta irregularis (strain DAH-3)</name>
    <dbReference type="NCBI Taxonomy" id="1198029"/>
    <lineage>
        <taxon>Eukaryota</taxon>
        <taxon>Fungi</taxon>
        <taxon>Dikarya</taxon>
        <taxon>Ascomycota</taxon>
        <taxon>Taphrinomycotina</taxon>
        <taxon>Neolectales</taxon>
        <taxon>Neolectaceae</taxon>
        <taxon>Neolecta</taxon>
    </lineage>
</organism>